<keyword evidence="2 5" id="KW-0812">Transmembrane</keyword>
<keyword evidence="4 5" id="KW-0472">Membrane</keyword>
<dbReference type="PANTHER" id="PTHR42718">
    <property type="entry name" value="MAJOR FACILITATOR SUPERFAMILY MULTIDRUG TRANSPORTER MFSC"/>
    <property type="match status" value="1"/>
</dbReference>
<dbReference type="SUPFAM" id="SSF103473">
    <property type="entry name" value="MFS general substrate transporter"/>
    <property type="match status" value="1"/>
</dbReference>
<dbReference type="GO" id="GO:0022857">
    <property type="term" value="F:transmembrane transporter activity"/>
    <property type="evidence" value="ECO:0007669"/>
    <property type="project" value="InterPro"/>
</dbReference>
<feature type="transmembrane region" description="Helical" evidence="5">
    <location>
        <begin position="168"/>
        <end position="188"/>
    </location>
</feature>
<protein>
    <submittedName>
        <fullName evidence="7">Putative MFS family arabinose efflux permease</fullName>
    </submittedName>
</protein>
<feature type="transmembrane region" description="Helical" evidence="5">
    <location>
        <begin position="200"/>
        <end position="219"/>
    </location>
</feature>
<evidence type="ECO:0000259" key="6">
    <source>
        <dbReference type="PROSITE" id="PS50850"/>
    </source>
</evidence>
<accession>A0A318UF26</accession>
<dbReference type="InterPro" id="IPR036259">
    <property type="entry name" value="MFS_trans_sf"/>
</dbReference>
<evidence type="ECO:0000256" key="5">
    <source>
        <dbReference type="SAM" id="Phobius"/>
    </source>
</evidence>
<proteinExistence type="predicted"/>
<keyword evidence="3 5" id="KW-1133">Transmembrane helix</keyword>
<comment type="subcellular location">
    <subcellularLocation>
        <location evidence="1">Membrane</location>
        <topology evidence="1">Multi-pass membrane protein</topology>
    </subcellularLocation>
</comment>
<evidence type="ECO:0000313" key="8">
    <source>
        <dbReference type="Proteomes" id="UP000248198"/>
    </source>
</evidence>
<evidence type="ECO:0000313" key="7">
    <source>
        <dbReference type="EMBL" id="PYF74703.1"/>
    </source>
</evidence>
<feature type="transmembrane region" description="Helical" evidence="5">
    <location>
        <begin position="46"/>
        <end position="64"/>
    </location>
</feature>
<dbReference type="PRINTS" id="PR01036">
    <property type="entry name" value="TCRTETB"/>
</dbReference>
<dbReference type="InterPro" id="IPR020846">
    <property type="entry name" value="MFS_dom"/>
</dbReference>
<keyword evidence="8" id="KW-1185">Reference proteome</keyword>
<feature type="transmembrane region" description="Helical" evidence="5">
    <location>
        <begin position="12"/>
        <end position="34"/>
    </location>
</feature>
<dbReference type="PANTHER" id="PTHR42718:SF39">
    <property type="entry name" value="ACTINORHODIN TRANSPORTER-RELATED"/>
    <property type="match status" value="1"/>
</dbReference>
<dbReference type="Pfam" id="PF07690">
    <property type="entry name" value="MFS_1"/>
    <property type="match status" value="2"/>
</dbReference>
<dbReference type="CDD" id="cd17321">
    <property type="entry name" value="MFS_MMR_MDR_like"/>
    <property type="match status" value="1"/>
</dbReference>
<sequence>MNEYKNRWLILRYLVIGAFLSPLDYFIVNMALPAIKSSFQATENQLQMVIAIYGLTYAALVVCSGKLGDIYGRRKIFTLGLWIFLFSSLACAVSPSINGLIFSRFIQGIGASLLGPQVLASIKILFNDAERPKALGIFGAVFGLAAIIGQLFGGILLDLNLWGLSWELIFLVNIPVAGVCLYGIYGTMPKEPVQKQKLDYIGVLLIISSLLSFITPLIYGRTFNWAWWIFTVILFSFILLGLFVKYEQDREKRNQPVLISLRLFKNKTFAYNLPIILFYNFTSGLFICYPYYLQSHLTWGVLASGIAIVPYGIGFFLGPLLFARVLKNNSFWIKSALGLLFVSFIVLGVLFYWSEKPHAITHILFLFAGLGHGLIMPVMMKQSIQTISLNQAGQASGIVSTIMQIGGVLGGAIIGTIFFSLSEVIGYSSAFAIALGTIGIVQLMSIAFYKVIHKKQFKPIII</sequence>
<feature type="transmembrane region" description="Helical" evidence="5">
    <location>
        <begin position="359"/>
        <end position="380"/>
    </location>
</feature>
<feature type="transmembrane region" description="Helical" evidence="5">
    <location>
        <begin position="401"/>
        <end position="421"/>
    </location>
</feature>
<name>A0A318UF26_9SPHI</name>
<feature type="transmembrane region" description="Helical" evidence="5">
    <location>
        <begin position="335"/>
        <end position="353"/>
    </location>
</feature>
<feature type="transmembrane region" description="Helical" evidence="5">
    <location>
        <begin position="298"/>
        <end position="323"/>
    </location>
</feature>
<feature type="transmembrane region" description="Helical" evidence="5">
    <location>
        <begin position="101"/>
        <end position="122"/>
    </location>
</feature>
<comment type="caution">
    <text evidence="7">The sequence shown here is derived from an EMBL/GenBank/DDBJ whole genome shotgun (WGS) entry which is preliminary data.</text>
</comment>
<dbReference type="InterPro" id="IPR011701">
    <property type="entry name" value="MFS"/>
</dbReference>
<feature type="transmembrane region" description="Helical" evidence="5">
    <location>
        <begin position="76"/>
        <end position="95"/>
    </location>
</feature>
<evidence type="ECO:0000256" key="4">
    <source>
        <dbReference type="ARBA" id="ARBA00023136"/>
    </source>
</evidence>
<feature type="domain" description="Major facilitator superfamily (MFS) profile" evidence="6">
    <location>
        <begin position="10"/>
        <end position="457"/>
    </location>
</feature>
<feature type="transmembrane region" description="Helical" evidence="5">
    <location>
        <begin position="134"/>
        <end position="156"/>
    </location>
</feature>
<evidence type="ECO:0000256" key="2">
    <source>
        <dbReference type="ARBA" id="ARBA00022692"/>
    </source>
</evidence>
<feature type="transmembrane region" description="Helical" evidence="5">
    <location>
        <begin position="427"/>
        <end position="449"/>
    </location>
</feature>
<dbReference type="Gene3D" id="1.20.1250.20">
    <property type="entry name" value="MFS general substrate transporter like domains"/>
    <property type="match status" value="2"/>
</dbReference>
<reference evidence="7 8" key="1">
    <citation type="submission" date="2018-06" db="EMBL/GenBank/DDBJ databases">
        <title>Genomic Encyclopedia of Archaeal and Bacterial Type Strains, Phase II (KMG-II): from individual species to whole genera.</title>
        <authorList>
            <person name="Goeker M."/>
        </authorList>
    </citation>
    <scope>NUCLEOTIDE SEQUENCE [LARGE SCALE GENOMIC DNA]</scope>
    <source>
        <strain evidence="7 8">DSM 27372</strain>
    </source>
</reference>
<dbReference type="AlphaFoldDB" id="A0A318UF26"/>
<organism evidence="7 8">
    <name type="scientific">Pedobacter nutrimenti</name>
    <dbReference type="NCBI Taxonomy" id="1241337"/>
    <lineage>
        <taxon>Bacteria</taxon>
        <taxon>Pseudomonadati</taxon>
        <taxon>Bacteroidota</taxon>
        <taxon>Sphingobacteriia</taxon>
        <taxon>Sphingobacteriales</taxon>
        <taxon>Sphingobacteriaceae</taxon>
        <taxon>Pedobacter</taxon>
    </lineage>
</organism>
<dbReference type="OrthoDB" id="783189at2"/>
<evidence type="ECO:0000256" key="1">
    <source>
        <dbReference type="ARBA" id="ARBA00004141"/>
    </source>
</evidence>
<feature type="transmembrane region" description="Helical" evidence="5">
    <location>
        <begin position="269"/>
        <end position="292"/>
    </location>
</feature>
<gene>
    <name evidence="7" type="ORF">B0O44_103149</name>
</gene>
<evidence type="ECO:0000256" key="3">
    <source>
        <dbReference type="ARBA" id="ARBA00022989"/>
    </source>
</evidence>
<dbReference type="Proteomes" id="UP000248198">
    <property type="component" value="Unassembled WGS sequence"/>
</dbReference>
<dbReference type="GO" id="GO:0016020">
    <property type="term" value="C:membrane"/>
    <property type="evidence" value="ECO:0007669"/>
    <property type="project" value="UniProtKB-SubCell"/>
</dbReference>
<dbReference type="PROSITE" id="PS50850">
    <property type="entry name" value="MFS"/>
    <property type="match status" value="1"/>
</dbReference>
<feature type="transmembrane region" description="Helical" evidence="5">
    <location>
        <begin position="225"/>
        <end position="244"/>
    </location>
</feature>
<dbReference type="EMBL" id="QKLU01000003">
    <property type="protein sequence ID" value="PYF74703.1"/>
    <property type="molecule type" value="Genomic_DNA"/>
</dbReference>
<dbReference type="RefSeq" id="WP_110829418.1">
    <property type="nucleotide sequence ID" value="NZ_QKLU01000003.1"/>
</dbReference>